<gene>
    <name evidence="1" type="ORF">K6L26_30850</name>
</gene>
<keyword evidence="2" id="KW-1185">Reference proteome</keyword>
<evidence type="ECO:0000313" key="2">
    <source>
        <dbReference type="Proteomes" id="UP000825598"/>
    </source>
</evidence>
<protein>
    <submittedName>
        <fullName evidence="1">Uncharacterized protein</fullName>
    </submittedName>
</protein>
<proteinExistence type="predicted"/>
<dbReference type="EMBL" id="CP081674">
    <property type="protein sequence ID" value="QZH69398.1"/>
    <property type="molecule type" value="Genomic_DNA"/>
</dbReference>
<reference evidence="1" key="1">
    <citation type="submission" date="2021-07" db="EMBL/GenBank/DDBJ databases">
        <title>Complete Genome Sequences of Mycobacterium farcinogenes Isolated from Clinical Specimens from Patients in Thailand.</title>
        <authorList>
            <person name="Sodsai P."/>
        </authorList>
    </citation>
    <scope>NUCLEOTIDE SEQUENCE</scope>
    <source>
        <strain evidence="1">BKK/CU-MFGFA-001</strain>
    </source>
</reference>
<organism evidence="1 2">
    <name type="scientific">Mycolicibacterium farcinogenes</name>
    <name type="common">Mycobacterium farcinogenes</name>
    <dbReference type="NCBI Taxonomy" id="1802"/>
    <lineage>
        <taxon>Bacteria</taxon>
        <taxon>Bacillati</taxon>
        <taxon>Actinomycetota</taxon>
        <taxon>Actinomycetes</taxon>
        <taxon>Mycobacteriales</taxon>
        <taxon>Mycobacteriaceae</taxon>
        <taxon>Mycolicibacterium</taxon>
    </lineage>
</organism>
<name>A0ACD1FQP8_MYCFR</name>
<geneLocation type="plasmid" evidence="1 2">
    <name>unnamed1</name>
</geneLocation>
<evidence type="ECO:0000313" key="1">
    <source>
        <dbReference type="EMBL" id="QZH69398.1"/>
    </source>
</evidence>
<sequence length="46" mass="5190">MAAMIDSRRRAELRQTDDDVTSNVRTLLCVARPRRCGVAIYPLTPT</sequence>
<accession>A0ACD1FQP8</accession>
<dbReference type="Proteomes" id="UP000825598">
    <property type="component" value="Plasmid unnamed1"/>
</dbReference>
<keyword evidence="1" id="KW-0614">Plasmid</keyword>